<dbReference type="GO" id="GO:0016020">
    <property type="term" value="C:membrane"/>
    <property type="evidence" value="ECO:0007669"/>
    <property type="project" value="InterPro"/>
</dbReference>
<proteinExistence type="inferred from homology"/>
<evidence type="ECO:0000256" key="4">
    <source>
        <dbReference type="ARBA" id="ARBA00022485"/>
    </source>
</evidence>
<evidence type="ECO:0000259" key="13">
    <source>
        <dbReference type="PROSITE" id="PS51839"/>
    </source>
</evidence>
<feature type="region of interest" description="Disordered" evidence="11">
    <location>
        <begin position="253"/>
        <end position="279"/>
    </location>
</feature>
<evidence type="ECO:0000313" key="14">
    <source>
        <dbReference type="EMBL" id="OAI09260.1"/>
    </source>
</evidence>
<dbReference type="Pfam" id="PF13459">
    <property type="entry name" value="Fer4_15"/>
    <property type="match status" value="1"/>
</dbReference>
<protein>
    <recommendedName>
        <fullName evidence="3">NADH-quinone oxidoreductase subunit G</fullName>
    </recommendedName>
    <alternativeName>
        <fullName evidence="9">NADH dehydrogenase I subunit G</fullName>
    </alternativeName>
    <alternativeName>
        <fullName evidence="10">NDH-1 subunit G</fullName>
    </alternativeName>
</protein>
<reference evidence="14 15" key="1">
    <citation type="submission" date="2016-03" db="EMBL/GenBank/DDBJ databases">
        <authorList>
            <person name="Ploux O."/>
        </authorList>
    </citation>
    <scope>NUCLEOTIDE SEQUENCE [LARGE SCALE GENOMIC DNA]</scope>
    <source>
        <strain evidence="14 15">R-45363</strain>
    </source>
</reference>
<evidence type="ECO:0000256" key="9">
    <source>
        <dbReference type="ARBA" id="ARBA00031577"/>
    </source>
</evidence>
<evidence type="ECO:0000256" key="1">
    <source>
        <dbReference type="ARBA" id="ARBA00001966"/>
    </source>
</evidence>
<comment type="similarity">
    <text evidence="2">Belongs to the complex I 75 kDa subunit family.</text>
</comment>
<dbReference type="PROSITE" id="PS51839">
    <property type="entry name" value="4FE4S_HC3"/>
    <property type="match status" value="1"/>
</dbReference>
<comment type="cofactor">
    <cofactor evidence="1">
        <name>[4Fe-4S] cluster</name>
        <dbReference type="ChEBI" id="CHEBI:49883"/>
    </cofactor>
</comment>
<dbReference type="GO" id="GO:0046872">
    <property type="term" value="F:metal ion binding"/>
    <property type="evidence" value="ECO:0007669"/>
    <property type="project" value="UniProtKB-KW"/>
</dbReference>
<dbReference type="GO" id="GO:0042773">
    <property type="term" value="P:ATP synthesis coupled electron transport"/>
    <property type="evidence" value="ECO:0007669"/>
    <property type="project" value="InterPro"/>
</dbReference>
<keyword evidence="4" id="KW-0004">4Fe-4S</keyword>
<dbReference type="GO" id="GO:0016491">
    <property type="term" value="F:oxidoreductase activity"/>
    <property type="evidence" value="ECO:0007669"/>
    <property type="project" value="InterPro"/>
</dbReference>
<keyword evidence="7" id="KW-0411">Iron-sulfur</keyword>
<evidence type="ECO:0000256" key="5">
    <source>
        <dbReference type="ARBA" id="ARBA00022723"/>
    </source>
</evidence>
<dbReference type="OrthoDB" id="9810782at2"/>
<accession>A0A177MW50</accession>
<organism evidence="14 15">
    <name type="scientific">Methylomonas methanica</name>
    <dbReference type="NCBI Taxonomy" id="421"/>
    <lineage>
        <taxon>Bacteria</taxon>
        <taxon>Pseudomonadati</taxon>
        <taxon>Pseudomonadota</taxon>
        <taxon>Gammaproteobacteria</taxon>
        <taxon>Methylococcales</taxon>
        <taxon>Methylococcaceae</taxon>
        <taxon>Methylomonas</taxon>
    </lineage>
</organism>
<dbReference type="Pfam" id="PF13510">
    <property type="entry name" value="Fer2_4"/>
    <property type="match status" value="1"/>
</dbReference>
<dbReference type="GO" id="GO:0008137">
    <property type="term" value="F:NADH dehydrogenase (ubiquinone) activity"/>
    <property type="evidence" value="ECO:0007669"/>
    <property type="project" value="InterPro"/>
</dbReference>
<keyword evidence="6" id="KW-0408">Iron</keyword>
<dbReference type="CDD" id="cd00207">
    <property type="entry name" value="fer2"/>
    <property type="match status" value="1"/>
</dbReference>
<sequence>MSGTLCIDGIAVPFSDGQTIIEAARSAGVYIPYLCHRPGYAPYGSCKLCTVKVNGRTNTACTLPAADGQTVISNSPDLQHDRQRITQMLFVEGNHFCPSCEKSGNCQLQAVAYHQNMLDNHYPHFYAQRELDASHPDILIDHDRCIFCNLCVRASKEKDGKEVFGIAGRGIHKRLIVNSPSGKLKDSDISVDDEAAHVCPTGAILVKRSAYLAPIGERIYDHHPISEVACEKAVLDTQAAKGHASCDQAQLAGQVPQNSGSDSHYAASMPPAPDIKHGR</sequence>
<dbReference type="PIRSF" id="PIRSF000309">
    <property type="entry name" value="NAD_red_hyd_HoxU"/>
    <property type="match status" value="1"/>
</dbReference>
<feature type="domain" description="2Fe-2S ferredoxin-type" evidence="12">
    <location>
        <begin position="1"/>
        <end position="78"/>
    </location>
</feature>
<dbReference type="InterPro" id="IPR000283">
    <property type="entry name" value="NADH_UbQ_OxRdtase_75kDa_su_CS"/>
</dbReference>
<comment type="caution">
    <text evidence="14">The sequence shown here is derived from an EMBL/GenBank/DDBJ whole genome shotgun (WGS) entry which is preliminary data.</text>
</comment>
<dbReference type="Gene3D" id="3.10.20.740">
    <property type="match status" value="1"/>
</dbReference>
<feature type="domain" description="4Fe-4S His(Cys)3-ligated-type" evidence="13">
    <location>
        <begin position="77"/>
        <end position="116"/>
    </location>
</feature>
<evidence type="ECO:0000256" key="6">
    <source>
        <dbReference type="ARBA" id="ARBA00023004"/>
    </source>
</evidence>
<dbReference type="SUPFAM" id="SSF54292">
    <property type="entry name" value="2Fe-2S ferredoxin-like"/>
    <property type="match status" value="1"/>
</dbReference>
<comment type="subunit">
    <text evidence="8">Composed of 13 different subunits. Subunits NuoCD, E, F, and G constitute the peripheral sector of the complex.</text>
</comment>
<keyword evidence="5" id="KW-0479">Metal-binding</keyword>
<evidence type="ECO:0000313" key="15">
    <source>
        <dbReference type="Proteomes" id="UP000078090"/>
    </source>
</evidence>
<dbReference type="AlphaFoldDB" id="A0A177MW50"/>
<evidence type="ECO:0000256" key="7">
    <source>
        <dbReference type="ARBA" id="ARBA00023014"/>
    </source>
</evidence>
<dbReference type="Gene3D" id="3.30.70.20">
    <property type="match status" value="1"/>
</dbReference>
<dbReference type="InterPro" id="IPR036010">
    <property type="entry name" value="2Fe-2S_ferredoxin-like_sf"/>
</dbReference>
<name>A0A177MW50_METMH</name>
<evidence type="ECO:0000256" key="10">
    <source>
        <dbReference type="ARBA" id="ARBA00032783"/>
    </source>
</evidence>
<dbReference type="PROSITE" id="PS51085">
    <property type="entry name" value="2FE2S_FER_2"/>
    <property type="match status" value="1"/>
</dbReference>
<evidence type="ECO:0000259" key="12">
    <source>
        <dbReference type="PROSITE" id="PS51085"/>
    </source>
</evidence>
<dbReference type="SUPFAM" id="SSF54862">
    <property type="entry name" value="4Fe-4S ferredoxins"/>
    <property type="match status" value="1"/>
</dbReference>
<dbReference type="SMART" id="SM00929">
    <property type="entry name" value="NADH-G_4Fe-4S_3"/>
    <property type="match status" value="1"/>
</dbReference>
<evidence type="ECO:0000256" key="2">
    <source>
        <dbReference type="ARBA" id="ARBA00005404"/>
    </source>
</evidence>
<dbReference type="Proteomes" id="UP000078090">
    <property type="component" value="Unassembled WGS sequence"/>
</dbReference>
<evidence type="ECO:0000256" key="11">
    <source>
        <dbReference type="SAM" id="MobiDB-lite"/>
    </source>
</evidence>
<dbReference type="InterPro" id="IPR019574">
    <property type="entry name" value="NADH_UbQ_OxRdtase_Gsu_4Fe4S-bd"/>
</dbReference>
<dbReference type="PROSITE" id="PS00642">
    <property type="entry name" value="COMPLEX1_75K_2"/>
    <property type="match status" value="1"/>
</dbReference>
<dbReference type="InterPro" id="IPR001041">
    <property type="entry name" value="2Fe-2S_ferredoxin-type"/>
</dbReference>
<gene>
    <name evidence="14" type="ORF">A1332_06080</name>
</gene>
<dbReference type="GO" id="GO:0051539">
    <property type="term" value="F:4 iron, 4 sulfur cluster binding"/>
    <property type="evidence" value="ECO:0007669"/>
    <property type="project" value="UniProtKB-KW"/>
</dbReference>
<evidence type="ECO:0000256" key="8">
    <source>
        <dbReference type="ARBA" id="ARBA00026021"/>
    </source>
</evidence>
<evidence type="ECO:0000256" key="3">
    <source>
        <dbReference type="ARBA" id="ARBA00019902"/>
    </source>
</evidence>
<dbReference type="InterPro" id="IPR016214">
    <property type="entry name" value="NAD-red_Hydgase_HoxS_gsu"/>
</dbReference>
<dbReference type="EMBL" id="LUUG01000033">
    <property type="protein sequence ID" value="OAI09260.1"/>
    <property type="molecule type" value="Genomic_DNA"/>
</dbReference>
<dbReference type="Pfam" id="PF10588">
    <property type="entry name" value="NADH-G_4Fe-4S_3"/>
    <property type="match status" value="1"/>
</dbReference>